<protein>
    <submittedName>
        <fullName evidence="2">Uncharacterized protein</fullName>
    </submittedName>
</protein>
<accession>A0A5C3PLD1</accession>
<dbReference type="EMBL" id="ML211055">
    <property type="protein sequence ID" value="TFK90112.1"/>
    <property type="molecule type" value="Genomic_DNA"/>
</dbReference>
<gene>
    <name evidence="2" type="ORF">K466DRAFT_485370</name>
</gene>
<keyword evidence="3" id="KW-1185">Reference proteome</keyword>
<feature type="region of interest" description="Disordered" evidence="1">
    <location>
        <begin position="43"/>
        <end position="90"/>
    </location>
</feature>
<proteinExistence type="predicted"/>
<feature type="compositionally biased region" description="Acidic residues" evidence="1">
    <location>
        <begin position="63"/>
        <end position="73"/>
    </location>
</feature>
<feature type="non-terminal residue" evidence="2">
    <location>
        <position position="134"/>
    </location>
</feature>
<dbReference type="Proteomes" id="UP000308197">
    <property type="component" value="Unassembled WGS sequence"/>
</dbReference>
<evidence type="ECO:0000256" key="1">
    <source>
        <dbReference type="SAM" id="MobiDB-lite"/>
    </source>
</evidence>
<dbReference type="AlphaFoldDB" id="A0A5C3PLD1"/>
<sequence length="134" mass="14938">MCRLVQQHYADAHRISVTVSDTGKGKHLRWHYSEDLIAIKQEEEEGKLPRGLTPAASHASVDSDGDSQMGDDEDRAHTPQPLGAYDPGSVVLTPHKRWNGVQREPRIGGGFDWWHNKSAVEERIMFVRDGPDGG</sequence>
<evidence type="ECO:0000313" key="3">
    <source>
        <dbReference type="Proteomes" id="UP000308197"/>
    </source>
</evidence>
<name>A0A5C3PLD1_9APHY</name>
<evidence type="ECO:0000313" key="2">
    <source>
        <dbReference type="EMBL" id="TFK90112.1"/>
    </source>
</evidence>
<dbReference type="InParanoid" id="A0A5C3PLD1"/>
<reference evidence="2 3" key="1">
    <citation type="journal article" date="2019" name="Nat. Ecol. Evol.">
        <title>Megaphylogeny resolves global patterns of mushroom evolution.</title>
        <authorList>
            <person name="Varga T."/>
            <person name="Krizsan K."/>
            <person name="Foldi C."/>
            <person name="Dima B."/>
            <person name="Sanchez-Garcia M."/>
            <person name="Sanchez-Ramirez S."/>
            <person name="Szollosi G.J."/>
            <person name="Szarkandi J.G."/>
            <person name="Papp V."/>
            <person name="Albert L."/>
            <person name="Andreopoulos W."/>
            <person name="Angelini C."/>
            <person name="Antonin V."/>
            <person name="Barry K.W."/>
            <person name="Bougher N.L."/>
            <person name="Buchanan P."/>
            <person name="Buyck B."/>
            <person name="Bense V."/>
            <person name="Catcheside P."/>
            <person name="Chovatia M."/>
            <person name="Cooper J."/>
            <person name="Damon W."/>
            <person name="Desjardin D."/>
            <person name="Finy P."/>
            <person name="Geml J."/>
            <person name="Haridas S."/>
            <person name="Hughes K."/>
            <person name="Justo A."/>
            <person name="Karasinski D."/>
            <person name="Kautmanova I."/>
            <person name="Kiss B."/>
            <person name="Kocsube S."/>
            <person name="Kotiranta H."/>
            <person name="LaButti K.M."/>
            <person name="Lechner B.E."/>
            <person name="Liimatainen K."/>
            <person name="Lipzen A."/>
            <person name="Lukacs Z."/>
            <person name="Mihaltcheva S."/>
            <person name="Morgado L.N."/>
            <person name="Niskanen T."/>
            <person name="Noordeloos M.E."/>
            <person name="Ohm R.A."/>
            <person name="Ortiz-Santana B."/>
            <person name="Ovrebo C."/>
            <person name="Racz N."/>
            <person name="Riley R."/>
            <person name="Savchenko A."/>
            <person name="Shiryaev A."/>
            <person name="Soop K."/>
            <person name="Spirin V."/>
            <person name="Szebenyi C."/>
            <person name="Tomsovsky M."/>
            <person name="Tulloss R.E."/>
            <person name="Uehling J."/>
            <person name="Grigoriev I.V."/>
            <person name="Vagvolgyi C."/>
            <person name="Papp T."/>
            <person name="Martin F.M."/>
            <person name="Miettinen O."/>
            <person name="Hibbett D.S."/>
            <person name="Nagy L.G."/>
        </authorList>
    </citation>
    <scope>NUCLEOTIDE SEQUENCE [LARGE SCALE GENOMIC DNA]</scope>
    <source>
        <strain evidence="2 3">HHB13444</strain>
    </source>
</reference>
<organism evidence="2 3">
    <name type="scientific">Polyporus arcularius HHB13444</name>
    <dbReference type="NCBI Taxonomy" id="1314778"/>
    <lineage>
        <taxon>Eukaryota</taxon>
        <taxon>Fungi</taxon>
        <taxon>Dikarya</taxon>
        <taxon>Basidiomycota</taxon>
        <taxon>Agaricomycotina</taxon>
        <taxon>Agaricomycetes</taxon>
        <taxon>Polyporales</taxon>
        <taxon>Polyporaceae</taxon>
        <taxon>Polyporus</taxon>
    </lineage>
</organism>